<accession>A0A6C0J041</accession>
<organism evidence="2">
    <name type="scientific">viral metagenome</name>
    <dbReference type="NCBI Taxonomy" id="1070528"/>
    <lineage>
        <taxon>unclassified sequences</taxon>
        <taxon>metagenomes</taxon>
        <taxon>organismal metagenomes</taxon>
    </lineage>
</organism>
<feature type="region of interest" description="Disordered" evidence="1">
    <location>
        <begin position="300"/>
        <end position="319"/>
    </location>
</feature>
<feature type="compositionally biased region" description="Basic residues" evidence="1">
    <location>
        <begin position="306"/>
        <end position="319"/>
    </location>
</feature>
<evidence type="ECO:0000313" key="2">
    <source>
        <dbReference type="EMBL" id="QHT98219.1"/>
    </source>
</evidence>
<proteinExistence type="predicted"/>
<feature type="region of interest" description="Disordered" evidence="1">
    <location>
        <begin position="1"/>
        <end position="48"/>
    </location>
</feature>
<dbReference type="AlphaFoldDB" id="A0A6C0J041"/>
<feature type="compositionally biased region" description="Basic and acidic residues" evidence="1">
    <location>
        <begin position="20"/>
        <end position="30"/>
    </location>
</feature>
<protein>
    <submittedName>
        <fullName evidence="2">Uncharacterized protein</fullName>
    </submittedName>
</protein>
<dbReference type="EMBL" id="MN740290">
    <property type="protein sequence ID" value="QHT98219.1"/>
    <property type="molecule type" value="Genomic_DNA"/>
</dbReference>
<reference evidence="2" key="1">
    <citation type="journal article" date="2020" name="Nature">
        <title>Giant virus diversity and host interactions through global metagenomics.</title>
        <authorList>
            <person name="Schulz F."/>
            <person name="Roux S."/>
            <person name="Paez-Espino D."/>
            <person name="Jungbluth S."/>
            <person name="Walsh D.A."/>
            <person name="Denef V.J."/>
            <person name="McMahon K.D."/>
            <person name="Konstantinidis K.T."/>
            <person name="Eloe-Fadrosh E.A."/>
            <person name="Kyrpides N.C."/>
            <person name="Woyke T."/>
        </authorList>
    </citation>
    <scope>NUCLEOTIDE SEQUENCE</scope>
    <source>
        <strain evidence="2">GVMAG-M-3300025626-8</strain>
    </source>
</reference>
<name>A0A6C0J041_9ZZZZ</name>
<sequence>MSTTASKTKNDTPKGGTSRSETEVCKRAYESTEPLTRYDPDDDPANPKTPLYDLERYWLDEDKDKRFEVFSKHVIQKYLNLSDPFLLKTHDPNTKLTKTKLEQAMNCIWEKYYAPLERTYDQTFIDKLRQKKSNYRQNNFNNFFDVKGGYINQLSLKPIFEKFVQHILTSSNLNVTNNSISEECSSFMNPTDVFSPCMQNCIDLRRSGAPKNVTQPHLMQLELTKFHDTLIDMHTHLMTKIDETKYELKKELEEEGVHTKRINDILDNKFGAITTVPDVKDKSDSKIRLNFAKSMNMSLSPETQKVQHKRNKEVEKKRRQKLQNKLIKTVIDNKGRLASKYDNLFTLETPFDLSNKGKVISMDTGVLKTKYDRSNKRVELQLRFKANQVLRNTQEALNKKLKEGKNNSVLSEKAKLLKELVDKPHTDKPLKLVRKGKKTTVSRGGDRAMRTIIALFGIQEFKDKQNGMKQKYALTNKTEKLLDSSIVKVNNQNHPTVKNFKYFELKDLESSVYNFFLDFLYKKVKNLKVYEIFTLGELKKYERIDIPYVIEYKLNYDNYSYIFKTADFQKFTLMKKFAVNTNTSSLTYKVFKNASNTPRERIPFVNYNEAVRMGRKFVRSEPGGFLQNDSLARFYLRNDDRYRMEPIGNILKVVDLHKNAKASSRASSTPFRLQGSSFKIDSLPPKSAGHLTFDQVSNILFR</sequence>
<evidence type="ECO:0000256" key="1">
    <source>
        <dbReference type="SAM" id="MobiDB-lite"/>
    </source>
</evidence>